<reference evidence="1 2" key="1">
    <citation type="submission" date="2021-08" db="EMBL/GenBank/DDBJ databases">
        <title>Genome sequence analysis of Clostridium chauvoei strains of European origin and evaluation of typing options for outbreak investigations.</title>
        <authorList>
            <person name="Abdel-Glil M."/>
            <person name="Thomas P."/>
            <person name="Seyboldt C."/>
        </authorList>
    </citation>
    <scope>NUCLEOTIDE SEQUENCE [LARGE SCALE GENOMIC DNA]</scope>
    <source>
        <strain evidence="1 2">S0260-09</strain>
    </source>
</reference>
<gene>
    <name evidence="1" type="ORF">K4H94_10070</name>
</gene>
<dbReference type="EMBL" id="JAIFTX010000022">
    <property type="protein sequence ID" value="MBX7291357.1"/>
    <property type="molecule type" value="Genomic_DNA"/>
</dbReference>
<organism evidence="1 2">
    <name type="scientific">Clostridium chauvoei</name>
    <dbReference type="NCBI Taxonomy" id="46867"/>
    <lineage>
        <taxon>Bacteria</taxon>
        <taxon>Bacillati</taxon>
        <taxon>Bacillota</taxon>
        <taxon>Clostridia</taxon>
        <taxon>Eubacteriales</taxon>
        <taxon>Clostridiaceae</taxon>
        <taxon>Clostridium</taxon>
    </lineage>
</organism>
<evidence type="ECO:0000313" key="1">
    <source>
        <dbReference type="EMBL" id="MBX7291357.1"/>
    </source>
</evidence>
<accession>A0ABD4RJ03</accession>
<comment type="caution">
    <text evidence="1">The sequence shown here is derived from an EMBL/GenBank/DDBJ whole genome shotgun (WGS) entry which is preliminary data.</text>
</comment>
<dbReference type="GeneID" id="66302917"/>
<name>A0ABD4RJ03_9CLOT</name>
<evidence type="ECO:0000313" key="2">
    <source>
        <dbReference type="Proteomes" id="UP000775179"/>
    </source>
</evidence>
<dbReference type="RefSeq" id="WP_161493087.1">
    <property type="nucleotide sequence ID" value="NZ_CP018630.1"/>
</dbReference>
<sequence length="101" mass="12001">MEVLNLVSVLIALLFSFIYDFKNETAFYENGILTCDGEAINYDDILKIEKFTFSTTIKYKIKVKNYYNKLELLMYIEDIDIVNNLFNEKFPNYVDLEKLNK</sequence>
<dbReference type="AlphaFoldDB" id="A0ABD4RJ03"/>
<dbReference type="Proteomes" id="UP000775179">
    <property type="component" value="Unassembled WGS sequence"/>
</dbReference>
<protein>
    <submittedName>
        <fullName evidence="1">Uncharacterized protein</fullName>
    </submittedName>
</protein>
<proteinExistence type="predicted"/>